<evidence type="ECO:0008006" key="4">
    <source>
        <dbReference type="Google" id="ProtNLM"/>
    </source>
</evidence>
<evidence type="ECO:0000313" key="2">
    <source>
        <dbReference type="EMBL" id="MCP3733783.1"/>
    </source>
</evidence>
<name>A0A9X2KSG9_9SPHN</name>
<keyword evidence="1" id="KW-0472">Membrane</keyword>
<evidence type="ECO:0000256" key="1">
    <source>
        <dbReference type="SAM" id="Phobius"/>
    </source>
</evidence>
<evidence type="ECO:0000313" key="3">
    <source>
        <dbReference type="Proteomes" id="UP001139486"/>
    </source>
</evidence>
<feature type="transmembrane region" description="Helical" evidence="1">
    <location>
        <begin position="12"/>
        <end position="37"/>
    </location>
</feature>
<comment type="caution">
    <text evidence="2">The sequence shown here is derived from an EMBL/GenBank/DDBJ whole genome shotgun (WGS) entry which is preliminary data.</text>
</comment>
<dbReference type="EMBL" id="JAMLDY010000003">
    <property type="protein sequence ID" value="MCP3733783.1"/>
    <property type="molecule type" value="Genomic_DNA"/>
</dbReference>
<gene>
    <name evidence="2" type="ORF">M9979_02665</name>
</gene>
<proteinExistence type="predicted"/>
<dbReference type="RefSeq" id="WP_254287796.1">
    <property type="nucleotide sequence ID" value="NZ_JAMLDY010000003.1"/>
</dbReference>
<reference evidence="2" key="1">
    <citation type="submission" date="2022-05" db="EMBL/GenBank/DDBJ databases">
        <title>Sphingomonas sp. strain RP10 Genome sequencing and assembly.</title>
        <authorList>
            <person name="Kim I."/>
        </authorList>
    </citation>
    <scope>NUCLEOTIDE SEQUENCE</scope>
    <source>
        <strain evidence="2">RP10</strain>
    </source>
</reference>
<keyword evidence="1" id="KW-1133">Transmembrane helix</keyword>
<dbReference type="Proteomes" id="UP001139486">
    <property type="component" value="Unassembled WGS sequence"/>
</dbReference>
<organism evidence="2 3">
    <name type="scientific">Sphingomonas liriopis</name>
    <dbReference type="NCBI Taxonomy" id="2949094"/>
    <lineage>
        <taxon>Bacteria</taxon>
        <taxon>Pseudomonadati</taxon>
        <taxon>Pseudomonadota</taxon>
        <taxon>Alphaproteobacteria</taxon>
        <taxon>Sphingomonadales</taxon>
        <taxon>Sphingomonadaceae</taxon>
        <taxon>Sphingomonas</taxon>
    </lineage>
</organism>
<accession>A0A9X2KSG9</accession>
<dbReference type="AlphaFoldDB" id="A0A9X2KSG9"/>
<keyword evidence="1" id="KW-0812">Transmembrane</keyword>
<keyword evidence="3" id="KW-1185">Reference proteome</keyword>
<sequence>MLKPFFDAFGGSATAATILVAGIGLAGVLGGALASYLTSHQTAYVNAITTERMKWVNTLRTNIAQVVALMFAVKSFDGDDDYPRDAFIKDLREANVLANTVTLQLNPRSLVDRNIILILFAIQECGTAVAWRESLDAMANALGEHAQWLLKMEWERVKVEARSPLGKWRHRKSYQRIVDEYEQFARRGNGLPQARHLTRHARLPEYLRS</sequence>
<protein>
    <recommendedName>
        <fullName evidence="4">DUF4760 domain-containing protein</fullName>
    </recommendedName>
</protein>